<feature type="domain" description="Nudix hydrolase" evidence="3">
    <location>
        <begin position="38"/>
        <end position="165"/>
    </location>
</feature>
<dbReference type="PANTHER" id="PTHR11839:SF18">
    <property type="entry name" value="NUDIX HYDROLASE DOMAIN-CONTAINING PROTEIN"/>
    <property type="match status" value="1"/>
</dbReference>
<evidence type="ECO:0000256" key="1">
    <source>
        <dbReference type="ARBA" id="ARBA00001946"/>
    </source>
</evidence>
<dbReference type="InterPro" id="IPR000086">
    <property type="entry name" value="NUDIX_hydrolase_dom"/>
</dbReference>
<dbReference type="InterPro" id="IPR015797">
    <property type="entry name" value="NUDIX_hydrolase-like_dom_sf"/>
</dbReference>
<comment type="caution">
    <text evidence="4">The sequence shown here is derived from an EMBL/GenBank/DDBJ whole genome shotgun (WGS) entry which is preliminary data.</text>
</comment>
<dbReference type="GO" id="GO:0019693">
    <property type="term" value="P:ribose phosphate metabolic process"/>
    <property type="evidence" value="ECO:0007669"/>
    <property type="project" value="TreeGrafter"/>
</dbReference>
<dbReference type="PANTHER" id="PTHR11839">
    <property type="entry name" value="UDP/ADP-SUGAR PYROPHOSPHATASE"/>
    <property type="match status" value="1"/>
</dbReference>
<dbReference type="SUPFAM" id="SSF55811">
    <property type="entry name" value="Nudix"/>
    <property type="match status" value="1"/>
</dbReference>
<evidence type="ECO:0000256" key="2">
    <source>
        <dbReference type="ARBA" id="ARBA00022801"/>
    </source>
</evidence>
<comment type="cofactor">
    <cofactor evidence="1">
        <name>Mg(2+)</name>
        <dbReference type="ChEBI" id="CHEBI:18420"/>
    </cofactor>
</comment>
<dbReference type="PROSITE" id="PS51462">
    <property type="entry name" value="NUDIX"/>
    <property type="match status" value="1"/>
</dbReference>
<evidence type="ECO:0000313" key="4">
    <source>
        <dbReference type="EMBL" id="PIR98801.1"/>
    </source>
</evidence>
<accession>A0A2H0VI92</accession>
<dbReference type="GO" id="GO:0005829">
    <property type="term" value="C:cytosol"/>
    <property type="evidence" value="ECO:0007669"/>
    <property type="project" value="TreeGrafter"/>
</dbReference>
<proteinExistence type="predicted"/>
<reference evidence="5" key="1">
    <citation type="submission" date="2017-09" db="EMBL/GenBank/DDBJ databases">
        <title>Depth-based differentiation of microbial function through sediment-hosted aquifers and enrichment of novel symbionts in the deep terrestrial subsurface.</title>
        <authorList>
            <person name="Probst A.J."/>
            <person name="Ladd B."/>
            <person name="Jarett J.K."/>
            <person name="Geller-Mcgrath D.E."/>
            <person name="Sieber C.M.K."/>
            <person name="Emerson J.B."/>
            <person name="Anantharaman K."/>
            <person name="Thomas B.C."/>
            <person name="Malmstrom R."/>
            <person name="Stieglmeier M."/>
            <person name="Klingl A."/>
            <person name="Woyke T."/>
            <person name="Ryan C.M."/>
            <person name="Banfield J.F."/>
        </authorList>
    </citation>
    <scope>NUCLEOTIDE SEQUENCE [LARGE SCALE GENOMIC DNA]</scope>
</reference>
<protein>
    <submittedName>
        <fullName evidence="4">ADP-ribose pyrophosphatase</fullName>
    </submittedName>
</protein>
<evidence type="ECO:0000259" key="3">
    <source>
        <dbReference type="PROSITE" id="PS51462"/>
    </source>
</evidence>
<dbReference type="Gene3D" id="3.90.79.10">
    <property type="entry name" value="Nucleoside Triphosphate Pyrophosphohydrolase"/>
    <property type="match status" value="1"/>
</dbReference>
<gene>
    <name evidence="4" type="ORF">COT87_02840</name>
</gene>
<dbReference type="Proteomes" id="UP000230796">
    <property type="component" value="Unassembled WGS sequence"/>
</dbReference>
<dbReference type="Pfam" id="PF00293">
    <property type="entry name" value="NUDIX"/>
    <property type="match status" value="1"/>
</dbReference>
<organism evidence="4 5">
    <name type="scientific">Candidatus Collierbacteria bacterium CG10_big_fil_rev_8_21_14_0_10_44_9</name>
    <dbReference type="NCBI Taxonomy" id="1974535"/>
    <lineage>
        <taxon>Bacteria</taxon>
        <taxon>Candidatus Collieribacteriota</taxon>
    </lineage>
</organism>
<evidence type="ECO:0000313" key="5">
    <source>
        <dbReference type="Proteomes" id="UP000230796"/>
    </source>
</evidence>
<name>A0A2H0VI92_9BACT</name>
<dbReference type="AlphaFoldDB" id="A0A2H0VI92"/>
<dbReference type="GO" id="GO:0006753">
    <property type="term" value="P:nucleoside phosphate metabolic process"/>
    <property type="evidence" value="ECO:0007669"/>
    <property type="project" value="TreeGrafter"/>
</dbReference>
<dbReference type="EMBL" id="PFAF01000059">
    <property type="protein sequence ID" value="PIR98801.1"/>
    <property type="molecule type" value="Genomic_DNA"/>
</dbReference>
<dbReference type="GO" id="GO:0016787">
    <property type="term" value="F:hydrolase activity"/>
    <property type="evidence" value="ECO:0007669"/>
    <property type="project" value="UniProtKB-KW"/>
</dbReference>
<sequence length="180" mass="20510">MTWRKLSSKQVYKNRYMTVIEDELVTNYGDKVTFGVVHKEPAVMIIPWDGEHTTLIGQYRYPVDYFSWEWPAGHMEHDNIEAAAMAELEEETGLKAGQLVEIGNFAIAPGHLTQICHTFVATDLKPRIQHLEPAEKGMQVKAVTLNELNNMIINHDIIDGLTLSSLKLFELHLAKQQSHE</sequence>
<keyword evidence="2" id="KW-0378">Hydrolase</keyword>